<comment type="caution">
    <text evidence="6">The sequence shown here is derived from an EMBL/GenBank/DDBJ whole genome shotgun (WGS) entry which is preliminary data.</text>
</comment>
<gene>
    <name evidence="6" type="ORF">E6C55_25090</name>
</gene>
<name>A0A4V3WE17_9BACL</name>
<dbReference type="GO" id="GO:0097367">
    <property type="term" value="F:carbohydrate derivative binding"/>
    <property type="evidence" value="ECO:0007669"/>
    <property type="project" value="InterPro"/>
</dbReference>
<dbReference type="InterPro" id="IPR000281">
    <property type="entry name" value="HTH_RpiR"/>
</dbReference>
<keyword evidence="7" id="KW-1185">Reference proteome</keyword>
<dbReference type="InterPro" id="IPR046348">
    <property type="entry name" value="SIS_dom_sf"/>
</dbReference>
<reference evidence="6 7" key="1">
    <citation type="submission" date="2019-04" db="EMBL/GenBank/DDBJ databases">
        <title>Cohnella sp. nov. isolated from preserved vegetables.</title>
        <authorList>
            <person name="Lin S.-Y."/>
            <person name="Hung M.-H."/>
            <person name="Young C.-C."/>
        </authorList>
    </citation>
    <scope>NUCLEOTIDE SEQUENCE [LARGE SCALE GENOMIC DNA]</scope>
    <source>
        <strain evidence="6 7">CC-MHH1044</strain>
    </source>
</reference>
<dbReference type="InterPro" id="IPR001347">
    <property type="entry name" value="SIS_dom"/>
</dbReference>
<organism evidence="6 7">
    <name type="scientific">Cohnella fermenti</name>
    <dbReference type="NCBI Taxonomy" id="2565925"/>
    <lineage>
        <taxon>Bacteria</taxon>
        <taxon>Bacillati</taxon>
        <taxon>Bacillota</taxon>
        <taxon>Bacilli</taxon>
        <taxon>Bacillales</taxon>
        <taxon>Paenibacillaceae</taxon>
        <taxon>Cohnella</taxon>
    </lineage>
</organism>
<dbReference type="Gene3D" id="1.10.10.10">
    <property type="entry name" value="Winged helix-like DNA-binding domain superfamily/Winged helix DNA-binding domain"/>
    <property type="match status" value="1"/>
</dbReference>
<dbReference type="Pfam" id="PF01380">
    <property type="entry name" value="SIS"/>
    <property type="match status" value="1"/>
</dbReference>
<accession>A0A4V3WE17</accession>
<evidence type="ECO:0000313" key="7">
    <source>
        <dbReference type="Proteomes" id="UP000310636"/>
    </source>
</evidence>
<dbReference type="Gene3D" id="3.40.50.10490">
    <property type="entry name" value="Glucose-6-phosphate isomerase like protein, domain 1"/>
    <property type="match status" value="1"/>
</dbReference>
<evidence type="ECO:0000256" key="3">
    <source>
        <dbReference type="ARBA" id="ARBA00023163"/>
    </source>
</evidence>
<dbReference type="PROSITE" id="PS51464">
    <property type="entry name" value="SIS"/>
    <property type="match status" value="1"/>
</dbReference>
<feature type="domain" description="SIS" evidence="5">
    <location>
        <begin position="125"/>
        <end position="265"/>
    </location>
</feature>
<protein>
    <submittedName>
        <fullName evidence="6">MurR/RpiR family transcriptional regulator</fullName>
    </submittedName>
</protein>
<dbReference type="GO" id="GO:0003677">
    <property type="term" value="F:DNA binding"/>
    <property type="evidence" value="ECO:0007669"/>
    <property type="project" value="UniProtKB-KW"/>
</dbReference>
<keyword evidence="1" id="KW-0805">Transcription regulation</keyword>
<dbReference type="InterPro" id="IPR035472">
    <property type="entry name" value="RpiR-like_SIS"/>
</dbReference>
<evidence type="ECO:0000259" key="5">
    <source>
        <dbReference type="PROSITE" id="PS51464"/>
    </source>
</evidence>
<dbReference type="GO" id="GO:1901135">
    <property type="term" value="P:carbohydrate derivative metabolic process"/>
    <property type="evidence" value="ECO:0007669"/>
    <property type="project" value="InterPro"/>
</dbReference>
<evidence type="ECO:0000313" key="6">
    <source>
        <dbReference type="EMBL" id="THF74501.1"/>
    </source>
</evidence>
<dbReference type="Pfam" id="PF01418">
    <property type="entry name" value="HTH_6"/>
    <property type="match status" value="1"/>
</dbReference>
<dbReference type="PANTHER" id="PTHR30514:SF1">
    <property type="entry name" value="HTH-TYPE TRANSCRIPTIONAL REGULATOR HEXR-RELATED"/>
    <property type="match status" value="1"/>
</dbReference>
<dbReference type="PROSITE" id="PS51071">
    <property type="entry name" value="HTH_RPIR"/>
    <property type="match status" value="1"/>
</dbReference>
<dbReference type="SUPFAM" id="SSF46689">
    <property type="entry name" value="Homeodomain-like"/>
    <property type="match status" value="1"/>
</dbReference>
<keyword evidence="2" id="KW-0238">DNA-binding</keyword>
<dbReference type="InterPro" id="IPR047640">
    <property type="entry name" value="RpiR-like"/>
</dbReference>
<dbReference type="EMBL" id="SSOB01000040">
    <property type="protein sequence ID" value="THF74501.1"/>
    <property type="molecule type" value="Genomic_DNA"/>
</dbReference>
<dbReference type="CDD" id="cd05013">
    <property type="entry name" value="SIS_RpiR"/>
    <property type="match status" value="1"/>
</dbReference>
<dbReference type="Proteomes" id="UP000310636">
    <property type="component" value="Unassembled WGS sequence"/>
</dbReference>
<dbReference type="AlphaFoldDB" id="A0A4V3WE17"/>
<keyword evidence="3" id="KW-0804">Transcription</keyword>
<dbReference type="InterPro" id="IPR009057">
    <property type="entry name" value="Homeodomain-like_sf"/>
</dbReference>
<evidence type="ECO:0000259" key="4">
    <source>
        <dbReference type="PROSITE" id="PS51071"/>
    </source>
</evidence>
<sequence length="282" mass="30611">MLKGGLVSLRSAISSLKPTEKKAAEYIVEHPEEVVNSSVQRVASMADVSEATIIRLCRSLNFKGFQELKLRIAADLSEGSEPIDSYQEIHIDGTVSDLVASISHNNMRSIQDTLTVLSSEELEKAIRAMSGAKKIAVFGVGASAVIAMDLKQKLTRINYWCETGLGLDEQTTLAANMDERDVAFGISYSGQTLDVIDSLEIARQNGATTISLTRFGSSPVAAAADINLFTSSLENSIRSGAMASRIAQLNVIDILYVGIARGDHERHVRALEKTRKAVRNKR</sequence>
<feature type="domain" description="HTH rpiR-type" evidence="4">
    <location>
        <begin position="3"/>
        <end position="79"/>
    </location>
</feature>
<dbReference type="PANTHER" id="PTHR30514">
    <property type="entry name" value="GLUCOKINASE"/>
    <property type="match status" value="1"/>
</dbReference>
<dbReference type="SUPFAM" id="SSF53697">
    <property type="entry name" value="SIS domain"/>
    <property type="match status" value="1"/>
</dbReference>
<dbReference type="RefSeq" id="WP_136372576.1">
    <property type="nucleotide sequence ID" value="NZ_SSOB01000040.1"/>
</dbReference>
<evidence type="ECO:0000256" key="2">
    <source>
        <dbReference type="ARBA" id="ARBA00023125"/>
    </source>
</evidence>
<dbReference type="GO" id="GO:0003700">
    <property type="term" value="F:DNA-binding transcription factor activity"/>
    <property type="evidence" value="ECO:0007669"/>
    <property type="project" value="InterPro"/>
</dbReference>
<evidence type="ECO:0000256" key="1">
    <source>
        <dbReference type="ARBA" id="ARBA00023015"/>
    </source>
</evidence>
<dbReference type="InterPro" id="IPR036388">
    <property type="entry name" value="WH-like_DNA-bd_sf"/>
</dbReference>
<proteinExistence type="predicted"/>
<dbReference type="OrthoDB" id="370421at2"/>